<dbReference type="RefSeq" id="WP_067553313.1">
    <property type="nucleotide sequence ID" value="NZ_LPXN01000062.1"/>
</dbReference>
<proteinExistence type="predicted"/>
<comment type="caution">
    <text evidence="1">The sequence shown here is derived from an EMBL/GenBank/DDBJ whole genome shotgun (WGS) entry which is preliminary data.</text>
</comment>
<evidence type="ECO:0000313" key="1">
    <source>
        <dbReference type="EMBL" id="KZD12021.1"/>
    </source>
</evidence>
<keyword evidence="2" id="KW-1185">Reference proteome</keyword>
<dbReference type="AlphaFoldDB" id="A0A154WER4"/>
<name>A0A154WER4_9PROT</name>
<reference evidence="1 2" key="1">
    <citation type="submission" date="2015-12" db="EMBL/GenBank/DDBJ databases">
        <title>Genome sequence of Oceanibaculum pacificum MCCC 1A02656.</title>
        <authorList>
            <person name="Lu L."/>
            <person name="Lai Q."/>
            <person name="Shao Z."/>
            <person name="Qian P."/>
        </authorList>
    </citation>
    <scope>NUCLEOTIDE SEQUENCE [LARGE SCALE GENOMIC DNA]</scope>
    <source>
        <strain evidence="1 2">MCCC 1A02656</strain>
    </source>
</reference>
<dbReference type="EMBL" id="LPXN01000062">
    <property type="protein sequence ID" value="KZD12021.1"/>
    <property type="molecule type" value="Genomic_DNA"/>
</dbReference>
<dbReference type="OrthoDB" id="4762733at2"/>
<dbReference type="Proteomes" id="UP000076400">
    <property type="component" value="Unassembled WGS sequence"/>
</dbReference>
<dbReference type="STRING" id="580166.AUP43_17665"/>
<organism evidence="1 2">
    <name type="scientific">Oceanibaculum pacificum</name>
    <dbReference type="NCBI Taxonomy" id="580166"/>
    <lineage>
        <taxon>Bacteria</taxon>
        <taxon>Pseudomonadati</taxon>
        <taxon>Pseudomonadota</taxon>
        <taxon>Alphaproteobacteria</taxon>
        <taxon>Rhodospirillales</taxon>
        <taxon>Oceanibaculaceae</taxon>
        <taxon>Oceanibaculum</taxon>
    </lineage>
</organism>
<gene>
    <name evidence="1" type="ORF">AUP43_17665</name>
</gene>
<protein>
    <submittedName>
        <fullName evidence="1">Uncharacterized protein</fullName>
    </submittedName>
</protein>
<sequence>MAENAPFVLSLGDSPLSLVRYMEIVGGSAPEEWTMIHRPTLRHRFTPMLDDKDRLVRQQIDEPLVAFSYKPDIEISLLFGLIEEAAYNLPAGTPFAEENARTVLLDCFHCGQLVHRQTLLKIDRQRCVLPLPDDWLPAPTPIPRRLYDLARLIHRLAGPFTDFDAYFQRAGLTVADKPWP</sequence>
<accession>A0A154WER4</accession>
<evidence type="ECO:0000313" key="2">
    <source>
        <dbReference type="Proteomes" id="UP000076400"/>
    </source>
</evidence>